<keyword evidence="5" id="KW-1185">Reference proteome</keyword>
<dbReference type="InterPro" id="IPR003593">
    <property type="entry name" value="AAA+_ATPase"/>
</dbReference>
<proteinExistence type="predicted"/>
<dbReference type="AlphaFoldDB" id="A0A0B1ZKU4"/>
<dbReference type="Gene3D" id="3.40.50.300">
    <property type="entry name" value="P-loop containing nucleotide triphosphate hydrolases"/>
    <property type="match status" value="1"/>
</dbReference>
<dbReference type="SUPFAM" id="SSF52540">
    <property type="entry name" value="P-loop containing nucleoside triphosphate hydrolases"/>
    <property type="match status" value="1"/>
</dbReference>
<dbReference type="InterPro" id="IPR052026">
    <property type="entry name" value="ExeA_AAA_ATPase_DNA-bind"/>
</dbReference>
<dbReference type="InterPro" id="IPR027417">
    <property type="entry name" value="P-loop_NTPase"/>
</dbReference>
<evidence type="ECO:0000313" key="5">
    <source>
        <dbReference type="Proteomes" id="UP000031057"/>
    </source>
</evidence>
<dbReference type="STRING" id="1348853.LK12_09600"/>
<dbReference type="EMBL" id="JTDI01000003">
    <property type="protein sequence ID" value="KHK91156.1"/>
    <property type="molecule type" value="Genomic_DNA"/>
</dbReference>
<evidence type="ECO:0000256" key="1">
    <source>
        <dbReference type="SAM" id="Coils"/>
    </source>
</evidence>
<dbReference type="Proteomes" id="UP000031057">
    <property type="component" value="Unassembled WGS sequence"/>
</dbReference>
<protein>
    <submittedName>
        <fullName evidence="4">General secretion pathway protein</fullName>
    </submittedName>
</protein>
<sequence>MFDDFYGLQARPFQLTPDPAFYFESATHRKALSYLGYGLAQGEGFVVITGEVGSGKSTLVAYLMATIDPSRMSAATVVTSALDGEEIVHVVAQAFGLQVAGHDKASALGAIEAYLHEEARAGRRCLLIVDEAQNLSIGALEELRMLSNFQLGSHPLLQTLLLGQPEFRDVLMESRQLEQLRQRVIAAHHLGAMQPKEVQSYIEHRMSCVGWSGNPSFDQRVFAEIYEATGGIPRRINQIVNRLLLLGAVDERTRIDGAMVHQVLDEMNDDGSLALVTRKPEAAQGVNEAPSDGDGSASGTSVSVDAPTAAFAEQPQAQVAQPANPDALDSAAATALIESALSDRDSRIAELQDAVIELAAAVDARDAAAQNGEAEQIADLQAQLSEVSDHAAKLEARLGEQERTLRHTLTMLIEWIESGEGQRAAA</sequence>
<organism evidence="4 5">
    <name type="scientific">Novosphingobium malaysiense</name>
    <dbReference type="NCBI Taxonomy" id="1348853"/>
    <lineage>
        <taxon>Bacteria</taxon>
        <taxon>Pseudomonadati</taxon>
        <taxon>Pseudomonadota</taxon>
        <taxon>Alphaproteobacteria</taxon>
        <taxon>Sphingomonadales</taxon>
        <taxon>Sphingomonadaceae</taxon>
        <taxon>Novosphingobium</taxon>
    </lineage>
</organism>
<reference evidence="4 5" key="1">
    <citation type="submission" date="2014-10" db="EMBL/GenBank/DDBJ databases">
        <title>Genome sequence of Novosphingobium malaysiense MUSC 273(T).</title>
        <authorList>
            <person name="Lee L.-H."/>
        </authorList>
    </citation>
    <scope>NUCLEOTIDE SEQUENCE [LARGE SCALE GENOMIC DNA]</scope>
    <source>
        <strain evidence="4 5">MUSC 273</strain>
    </source>
</reference>
<dbReference type="OrthoDB" id="7828921at2"/>
<dbReference type="SMART" id="SM00382">
    <property type="entry name" value="AAA"/>
    <property type="match status" value="1"/>
</dbReference>
<dbReference type="NCBIfam" id="TIGR03015">
    <property type="entry name" value="pepcterm_ATPase"/>
    <property type="match status" value="1"/>
</dbReference>
<feature type="coiled-coil region" evidence="1">
    <location>
        <begin position="377"/>
        <end position="404"/>
    </location>
</feature>
<gene>
    <name evidence="4" type="ORF">LK12_09600</name>
</gene>
<dbReference type="GO" id="GO:0016887">
    <property type="term" value="F:ATP hydrolysis activity"/>
    <property type="evidence" value="ECO:0007669"/>
    <property type="project" value="InterPro"/>
</dbReference>
<accession>A0A0B1ZKU4</accession>
<feature type="region of interest" description="Disordered" evidence="2">
    <location>
        <begin position="282"/>
        <end position="302"/>
    </location>
</feature>
<name>A0A0B1ZKU4_9SPHN</name>
<dbReference type="Pfam" id="PF13401">
    <property type="entry name" value="AAA_22"/>
    <property type="match status" value="1"/>
</dbReference>
<dbReference type="RefSeq" id="WP_039282727.1">
    <property type="nucleotide sequence ID" value="NZ_JTDI01000003.1"/>
</dbReference>
<comment type="caution">
    <text evidence="4">The sequence shown here is derived from an EMBL/GenBank/DDBJ whole genome shotgun (WGS) entry which is preliminary data.</text>
</comment>
<keyword evidence="1" id="KW-0175">Coiled coil</keyword>
<evidence type="ECO:0000313" key="4">
    <source>
        <dbReference type="EMBL" id="KHK91156.1"/>
    </source>
</evidence>
<dbReference type="InterPro" id="IPR017466">
    <property type="entry name" value="XrtA-assoc_ATPase-like"/>
</dbReference>
<dbReference type="InterPro" id="IPR049945">
    <property type="entry name" value="AAA_22"/>
</dbReference>
<dbReference type="PANTHER" id="PTHR35894:SF1">
    <property type="entry name" value="PHOSPHORIBULOKINASE _ URIDINE KINASE FAMILY"/>
    <property type="match status" value="1"/>
</dbReference>
<evidence type="ECO:0000259" key="3">
    <source>
        <dbReference type="SMART" id="SM00382"/>
    </source>
</evidence>
<evidence type="ECO:0000256" key="2">
    <source>
        <dbReference type="SAM" id="MobiDB-lite"/>
    </source>
</evidence>
<feature type="domain" description="AAA+ ATPase" evidence="3">
    <location>
        <begin position="42"/>
        <end position="207"/>
    </location>
</feature>
<dbReference type="PANTHER" id="PTHR35894">
    <property type="entry name" value="GENERAL SECRETION PATHWAY PROTEIN A-RELATED"/>
    <property type="match status" value="1"/>
</dbReference>